<dbReference type="EMBL" id="SSXO01000005">
    <property type="protein sequence ID" value="TIH98864.1"/>
    <property type="molecule type" value="Genomic_DNA"/>
</dbReference>
<dbReference type="OrthoDB" id="2233152at2"/>
<dbReference type="AlphaFoldDB" id="A0A4V4RWI2"/>
<organism evidence="2 3">
    <name type="scientific">Streptococcus suis</name>
    <dbReference type="NCBI Taxonomy" id="1307"/>
    <lineage>
        <taxon>Bacteria</taxon>
        <taxon>Bacillati</taxon>
        <taxon>Bacillota</taxon>
        <taxon>Bacilli</taxon>
        <taxon>Lactobacillales</taxon>
        <taxon>Streptococcaceae</taxon>
        <taxon>Streptococcus</taxon>
    </lineage>
</organism>
<feature type="transmembrane region" description="Helical" evidence="1">
    <location>
        <begin position="230"/>
        <end position="256"/>
    </location>
</feature>
<accession>A0A4V4RWI2</accession>
<proteinExistence type="predicted"/>
<dbReference type="PROSITE" id="PS51257">
    <property type="entry name" value="PROKAR_LIPOPROTEIN"/>
    <property type="match status" value="1"/>
</dbReference>
<gene>
    <name evidence="2" type="ORF">FAJ39_08235</name>
</gene>
<dbReference type="InterPro" id="IPR006541">
    <property type="entry name" value="Bacteriocin_ass"/>
</dbReference>
<feature type="transmembrane region" description="Helical" evidence="1">
    <location>
        <begin position="277"/>
        <end position="297"/>
    </location>
</feature>
<comment type="caution">
    <text evidence="2">The sequence shown here is derived from an EMBL/GenBank/DDBJ whole genome shotgun (WGS) entry which is preliminary data.</text>
</comment>
<dbReference type="Proteomes" id="UP000305165">
    <property type="component" value="Unassembled WGS sequence"/>
</dbReference>
<keyword evidence="1" id="KW-1133">Transmembrane helix</keyword>
<keyword evidence="1" id="KW-0812">Transmembrane</keyword>
<name>A0A4V4RWI2_STRSU</name>
<evidence type="ECO:0000313" key="2">
    <source>
        <dbReference type="EMBL" id="TIH98864.1"/>
    </source>
</evidence>
<reference evidence="2 3" key="1">
    <citation type="submission" date="2019-04" db="EMBL/GenBank/DDBJ databases">
        <title>Genome analysis of Streptococcus suis strain WUSS424.</title>
        <authorList>
            <person name="Chen H."/>
            <person name="Gao X."/>
            <person name="Wu Z."/>
        </authorList>
    </citation>
    <scope>NUCLEOTIDE SEQUENCE [LARGE SCALE GENOMIC DNA]</scope>
    <source>
        <strain evidence="2 3">WUSS424</strain>
    </source>
</reference>
<feature type="transmembrane region" description="Helical" evidence="1">
    <location>
        <begin position="635"/>
        <end position="653"/>
    </location>
</feature>
<protein>
    <submittedName>
        <fullName evidence="2">Bacteriocin-associated integral membrane family protein</fullName>
    </submittedName>
</protein>
<keyword evidence="1" id="KW-0472">Membrane</keyword>
<feature type="transmembrane region" description="Helical" evidence="1">
    <location>
        <begin position="153"/>
        <end position="175"/>
    </location>
</feature>
<feature type="transmembrane region" description="Helical" evidence="1">
    <location>
        <begin position="609"/>
        <end position="629"/>
    </location>
</feature>
<sequence length="670" mass="76369">MKRLFIILSNILVACFLSWVVSIWADTYVSFYYPKVVVLDMEQRANFSSLAESLQELADETDSLIAMQHEEVGGEGTTEISYVLFGRGRLPEGIREKEKKDLVNPSIMTNYFIFGGSLRLSQLQERLAAIGLSHMYLIQPSSMDVLIRIFGNGFQLIALLIFFLTFGALVLIGHIGRLRASGIRLISGESRWSIFLRPMREDGRDLLFGWLIGSSSAILFFYLFGLPKLAILTLVCGLAIYGALLFLIALFFASVFSIGLQRVHLMQLIKGRLPVKGVMGLLFFGQMLALLIVSLGVSRTFLYSQAWSLHHAGQTMWQQEKDLVSLGFNRSSFSHDKDERKQIESKWLQLAEKAVSDQKGLLSRHFLVDYWVNAGSNIWQQAPLLDWQDYSPQGNVLLVTPLYLERQGIELTPALKESLAQLNSSGNFILLVPDKLREKEQNLISEFEEALTDMVYMQDSSQKMKAMLHYIDSNQLRFTYNTTPLSYQQFVRDPILVVLTPQSTGDQAIDFWSNQLQTYFYFEDLAYLQDLVATHGLDYQISEMPSGNQMFQDFANKLQREVWFMMASAGLGILTSLLLFNTMNLLYFEEFRREIFIKRLAGLTFFEQHRSYFLAQFCVLLLGAVGGLFLTKHVFLSLAVFVLFLANTSLLLYRQSRKEEKSLSTILKGA</sequence>
<dbReference type="NCBIfam" id="TIGR01654">
    <property type="entry name" value="bact_immun_7tm"/>
    <property type="match status" value="1"/>
</dbReference>
<dbReference type="Pfam" id="PF07242">
    <property type="entry name" value="DUF1430"/>
    <property type="match status" value="1"/>
</dbReference>
<evidence type="ECO:0000313" key="3">
    <source>
        <dbReference type="Proteomes" id="UP000305165"/>
    </source>
</evidence>
<evidence type="ECO:0000256" key="1">
    <source>
        <dbReference type="SAM" id="Phobius"/>
    </source>
</evidence>
<feature type="transmembrane region" description="Helical" evidence="1">
    <location>
        <begin position="206"/>
        <end position="224"/>
    </location>
</feature>
<feature type="transmembrane region" description="Helical" evidence="1">
    <location>
        <begin position="562"/>
        <end position="588"/>
    </location>
</feature>